<feature type="region of interest" description="Disordered" evidence="1">
    <location>
        <begin position="61"/>
        <end position="128"/>
    </location>
</feature>
<sequence>MPHKHKSKANVEGKRLLEQLEVIEAMEDAMPRDISPLLDRILQDTFRSVKVEWQDLDGIHWGPDRQELKEHRHRNPTPPEVGSNPEDDTDSDSSYSGSDDAKEPLNPDSPDPETRPSTPSPAAKYIRGQKLVRMSSYSHIDLHDSGKNVPDIPEILFVPGAPVPSNHEGNHHEPDSEEVELEDCSEDIDIWDGRQSRAGLLYPTPVPSSPVILGEPETEFDDLDDEFFVALVERIDEEIKLGEMEDRDSKARRPWESESFLSSEDPEFGGVEDIDELTAKFEEFCFGFSDL</sequence>
<comment type="caution">
    <text evidence="2">The sequence shown here is derived from an EMBL/GenBank/DDBJ whole genome shotgun (WGS) entry which is preliminary data.</text>
</comment>
<evidence type="ECO:0000313" key="3">
    <source>
        <dbReference type="Proteomes" id="UP001049176"/>
    </source>
</evidence>
<protein>
    <submittedName>
        <fullName evidence="2">Uncharacterized protein</fullName>
    </submittedName>
</protein>
<evidence type="ECO:0000313" key="2">
    <source>
        <dbReference type="EMBL" id="KAG7087062.1"/>
    </source>
</evidence>
<evidence type="ECO:0000256" key="1">
    <source>
        <dbReference type="SAM" id="MobiDB-lite"/>
    </source>
</evidence>
<dbReference type="GeneID" id="66082118"/>
<accession>A0A9P7ULI7</accession>
<dbReference type="EMBL" id="CM032189">
    <property type="protein sequence ID" value="KAG7087062.1"/>
    <property type="molecule type" value="Genomic_DNA"/>
</dbReference>
<proteinExistence type="predicted"/>
<name>A0A9P7ULI7_9AGAR</name>
<dbReference type="OrthoDB" id="2757916at2759"/>
<feature type="compositionally biased region" description="Basic and acidic residues" evidence="1">
    <location>
        <begin position="244"/>
        <end position="256"/>
    </location>
</feature>
<feature type="region of interest" description="Disordered" evidence="1">
    <location>
        <begin position="244"/>
        <end position="269"/>
    </location>
</feature>
<dbReference type="Proteomes" id="UP001049176">
    <property type="component" value="Chromosome 9"/>
</dbReference>
<keyword evidence="3" id="KW-1185">Reference proteome</keyword>
<organism evidence="2 3">
    <name type="scientific">Marasmius oreades</name>
    <name type="common">fairy-ring Marasmius</name>
    <dbReference type="NCBI Taxonomy" id="181124"/>
    <lineage>
        <taxon>Eukaryota</taxon>
        <taxon>Fungi</taxon>
        <taxon>Dikarya</taxon>
        <taxon>Basidiomycota</taxon>
        <taxon>Agaricomycotina</taxon>
        <taxon>Agaricomycetes</taxon>
        <taxon>Agaricomycetidae</taxon>
        <taxon>Agaricales</taxon>
        <taxon>Marasmiineae</taxon>
        <taxon>Marasmiaceae</taxon>
        <taxon>Marasmius</taxon>
    </lineage>
</organism>
<gene>
    <name evidence="2" type="ORF">E1B28_013043</name>
</gene>
<reference evidence="2" key="1">
    <citation type="journal article" date="2021" name="Genome Biol. Evol.">
        <title>The assembled and annotated genome of the fairy-ring fungus Marasmius oreades.</title>
        <authorList>
            <person name="Hiltunen M."/>
            <person name="Ament-Velasquez S.L."/>
            <person name="Johannesson H."/>
        </authorList>
    </citation>
    <scope>NUCLEOTIDE SEQUENCE</scope>
    <source>
        <strain evidence="2">03SP1</strain>
    </source>
</reference>
<dbReference type="KEGG" id="more:E1B28_013043"/>
<dbReference type="AlphaFoldDB" id="A0A9P7ULI7"/>
<dbReference type="RefSeq" id="XP_043003533.1">
    <property type="nucleotide sequence ID" value="XM_043158190.1"/>
</dbReference>